<proteinExistence type="predicted"/>
<dbReference type="EMBL" id="JADCNM010000010">
    <property type="protein sequence ID" value="KAG0465467.1"/>
    <property type="molecule type" value="Genomic_DNA"/>
</dbReference>
<gene>
    <name evidence="1" type="ORF">HPP92_019631</name>
</gene>
<comment type="caution">
    <text evidence="1">The sequence shown here is derived from an EMBL/GenBank/DDBJ whole genome shotgun (WGS) entry which is preliminary data.</text>
</comment>
<sequence>MERYGDVGPSSLDLCLGPSLSISVGWRALSWRRPTGHWRMLARARDRNGHVEPVFLNGMPCG</sequence>
<name>A0A835Q9Z6_VANPL</name>
<dbReference type="AlphaFoldDB" id="A0A835Q9Z6"/>
<organism evidence="1 2">
    <name type="scientific">Vanilla planifolia</name>
    <name type="common">Vanilla</name>
    <dbReference type="NCBI Taxonomy" id="51239"/>
    <lineage>
        <taxon>Eukaryota</taxon>
        <taxon>Viridiplantae</taxon>
        <taxon>Streptophyta</taxon>
        <taxon>Embryophyta</taxon>
        <taxon>Tracheophyta</taxon>
        <taxon>Spermatophyta</taxon>
        <taxon>Magnoliopsida</taxon>
        <taxon>Liliopsida</taxon>
        <taxon>Asparagales</taxon>
        <taxon>Orchidaceae</taxon>
        <taxon>Vanilloideae</taxon>
        <taxon>Vanilleae</taxon>
        <taxon>Vanilla</taxon>
    </lineage>
</organism>
<reference evidence="1 2" key="1">
    <citation type="journal article" date="2020" name="Nat. Food">
        <title>A phased Vanilla planifolia genome enables genetic improvement of flavour and production.</title>
        <authorList>
            <person name="Hasing T."/>
            <person name="Tang H."/>
            <person name="Brym M."/>
            <person name="Khazi F."/>
            <person name="Huang T."/>
            <person name="Chambers A.H."/>
        </authorList>
    </citation>
    <scope>NUCLEOTIDE SEQUENCE [LARGE SCALE GENOMIC DNA]</scope>
    <source>
        <tissue evidence="1">Leaf</tissue>
    </source>
</reference>
<evidence type="ECO:0000313" key="1">
    <source>
        <dbReference type="EMBL" id="KAG0465467.1"/>
    </source>
</evidence>
<dbReference type="Proteomes" id="UP000639772">
    <property type="component" value="Chromosome 10"/>
</dbReference>
<evidence type="ECO:0000313" key="2">
    <source>
        <dbReference type="Proteomes" id="UP000639772"/>
    </source>
</evidence>
<protein>
    <submittedName>
        <fullName evidence="1">Uncharacterized protein</fullName>
    </submittedName>
</protein>
<accession>A0A835Q9Z6</accession>